<dbReference type="AlphaFoldDB" id="A0A423FFH6"/>
<accession>A0A423FFH6</accession>
<protein>
    <recommendedName>
        <fullName evidence="3">Formyl transferase N-terminal domain-containing protein</fullName>
    </recommendedName>
</protein>
<organism evidence="1 2">
    <name type="scientific">Pseudomonas canadensis</name>
    <dbReference type="NCBI Taxonomy" id="915099"/>
    <lineage>
        <taxon>Bacteria</taxon>
        <taxon>Pseudomonadati</taxon>
        <taxon>Pseudomonadota</taxon>
        <taxon>Gammaproteobacteria</taxon>
        <taxon>Pseudomonadales</taxon>
        <taxon>Pseudomonadaceae</taxon>
        <taxon>Pseudomonas</taxon>
    </lineage>
</organism>
<dbReference type="EMBL" id="MOAZ01000003">
    <property type="protein sequence ID" value="ROM56306.1"/>
    <property type="molecule type" value="Genomic_DNA"/>
</dbReference>
<evidence type="ECO:0000313" key="1">
    <source>
        <dbReference type="EMBL" id="ROM56306.1"/>
    </source>
</evidence>
<gene>
    <name evidence="1" type="ORF">BK649_04930</name>
</gene>
<evidence type="ECO:0000313" key="2">
    <source>
        <dbReference type="Proteomes" id="UP000283389"/>
    </source>
</evidence>
<proteinExistence type="predicted"/>
<comment type="caution">
    <text evidence="1">The sequence shown here is derived from an EMBL/GenBank/DDBJ whole genome shotgun (WGS) entry which is preliminary data.</text>
</comment>
<reference evidence="1 2" key="1">
    <citation type="submission" date="2016-10" db="EMBL/GenBank/DDBJ databases">
        <title>Comparative genome analysis of multiple Pseudomonas spp. focuses on biocontrol and plant growth promoting traits.</title>
        <authorList>
            <person name="Tao X.-Y."/>
            <person name="Taylor C.G."/>
        </authorList>
    </citation>
    <scope>NUCLEOTIDE SEQUENCE [LARGE SCALE GENOMIC DNA]</scope>
    <source>
        <strain evidence="1 2">36C8</strain>
    </source>
</reference>
<dbReference type="InterPro" id="IPR036477">
    <property type="entry name" value="Formyl_transf_N_sf"/>
</dbReference>
<evidence type="ECO:0008006" key="3">
    <source>
        <dbReference type="Google" id="ProtNLM"/>
    </source>
</evidence>
<dbReference type="Proteomes" id="UP000283389">
    <property type="component" value="Unassembled WGS sequence"/>
</dbReference>
<dbReference type="SUPFAM" id="SSF53328">
    <property type="entry name" value="Formyltransferase"/>
    <property type="match status" value="1"/>
</dbReference>
<name>A0A423FFH6_9PSED</name>
<sequence length="458" mass="51442">MMEGQMIDGLLFKVLPEQVPNRNDAVHFDTVFELYQLATTSPVASERLRLLSFLCMRLEITGRLFDAYGVDGKKIGNQLIDSAWAEVALVLLLLDFVQIYEAPEQAPLAFKRLNAMLKLTDFIGTGRDINVDLRKAIDAHAERFLNQHSSADTVETIAPAVSRTVPEQQKVLPITVLFWEGPIARAYLATLKSMGYRPEKIIHLISAVDLVSKKVVGGYLPAFIREGYAAVRQKNSIHYWASALLKKERALCDAIRMAVADSLCFEPHVLDDAVSLSSLREYCPVVETLMIDNLADDRLFDYLAKLPETTLLFTGGGIVPARCLQLPALKFIHIHPGYLPDVRGADCVLWSQLIKGRTSASCFFMAPGIDDGDVILPCYLPKVEIAFNTSALPSKMLYRAIYAFFDPWVRAYVLREALEVIEGLKFDQVFRQDDSLSTTYHFMHERIQTVSLNSIFID</sequence>
<dbReference type="Gene3D" id="3.40.50.170">
    <property type="entry name" value="Formyl transferase, N-terminal domain"/>
    <property type="match status" value="1"/>
</dbReference>